<evidence type="ECO:0000313" key="1">
    <source>
        <dbReference type="EMBL" id="WNM23638.1"/>
    </source>
</evidence>
<organism evidence="1 2">
    <name type="scientific">Demequina capsici</name>
    <dbReference type="NCBI Taxonomy" id="3075620"/>
    <lineage>
        <taxon>Bacteria</taxon>
        <taxon>Bacillati</taxon>
        <taxon>Actinomycetota</taxon>
        <taxon>Actinomycetes</taxon>
        <taxon>Micrococcales</taxon>
        <taxon>Demequinaceae</taxon>
        <taxon>Demequina</taxon>
    </lineage>
</organism>
<protein>
    <submittedName>
        <fullName evidence="1">Uncharacterized protein</fullName>
    </submittedName>
</protein>
<keyword evidence="2" id="KW-1185">Reference proteome</keyword>
<reference evidence="1 2" key="1">
    <citation type="submission" date="2023-09" db="EMBL/GenBank/DDBJ databases">
        <title>Demequina sp. a novel bacteria isolated from Capsicum annuum.</title>
        <authorList>
            <person name="Humaira Z."/>
            <person name="Lee J."/>
            <person name="Cho D."/>
        </authorList>
    </citation>
    <scope>NUCLEOTIDE SEQUENCE [LARGE SCALE GENOMIC DNA]</scope>
    <source>
        <strain evidence="1 2">OYTSA14</strain>
    </source>
</reference>
<gene>
    <name evidence="1" type="ORF">RN606_09720</name>
</gene>
<dbReference type="EMBL" id="CP134879">
    <property type="protein sequence ID" value="WNM23638.1"/>
    <property type="molecule type" value="Genomic_DNA"/>
</dbReference>
<proteinExistence type="predicted"/>
<evidence type="ECO:0000313" key="2">
    <source>
        <dbReference type="Proteomes" id="UP001304125"/>
    </source>
</evidence>
<dbReference type="AlphaFoldDB" id="A0AA96J737"/>
<dbReference type="Proteomes" id="UP001304125">
    <property type="component" value="Chromosome"/>
</dbReference>
<dbReference type="RefSeq" id="WP_313496701.1">
    <property type="nucleotide sequence ID" value="NZ_CP134879.1"/>
</dbReference>
<sequence length="94" mass="10743">MNEYTVALPLWNDHGLAPDDEPSGLSPELTARIRAWATHFGKHFTVEQGWPSQAHADFNATEGATLLDQLRRERPDLEFTLDLWETTVTERTHD</sequence>
<accession>A0AA96J737</accession>
<name>A0AA96J737_9MICO</name>